<name>G7YNK5_CLOSI</name>
<organism evidence="2 3">
    <name type="scientific">Clonorchis sinensis</name>
    <name type="common">Chinese liver fluke</name>
    <dbReference type="NCBI Taxonomy" id="79923"/>
    <lineage>
        <taxon>Eukaryota</taxon>
        <taxon>Metazoa</taxon>
        <taxon>Spiralia</taxon>
        <taxon>Lophotrochozoa</taxon>
        <taxon>Platyhelminthes</taxon>
        <taxon>Trematoda</taxon>
        <taxon>Digenea</taxon>
        <taxon>Opisthorchiida</taxon>
        <taxon>Opisthorchiata</taxon>
        <taxon>Opisthorchiidae</taxon>
        <taxon>Clonorchis</taxon>
    </lineage>
</organism>
<gene>
    <name evidence="2" type="ORF">CLF_103716</name>
</gene>
<dbReference type="AlphaFoldDB" id="G7YNK5"/>
<evidence type="ECO:0000313" key="2">
    <source>
        <dbReference type="EMBL" id="GAA54536.1"/>
    </source>
</evidence>
<keyword evidence="3" id="KW-1185">Reference proteome</keyword>
<accession>G7YNK5</accession>
<dbReference type="Proteomes" id="UP000008909">
    <property type="component" value="Unassembled WGS sequence"/>
</dbReference>
<dbReference type="EMBL" id="DF143900">
    <property type="protein sequence ID" value="GAA54536.1"/>
    <property type="molecule type" value="Genomic_DNA"/>
</dbReference>
<sequence>MALPRISSIQEYWVKREVQPQRALLEAQSKTELPKIELEAEDDTPDEAREPVASTDRLAQYVKSWQLDERHLRYAGATIQPSPAPKSAVFITPHKWAEVADKISMSGRELKLTDLTEFVNTRSRVARSQFGQMARGGTQSIQEHLQRLYNSEFANTSASNTSLSLEEQKALLIAETGVERGGFRMRNWSSNDRGVLSAIDPTELTSGVRNLTTDPLPMERALGVQWDTESDTLVIVAQVNRLERKDVMCPLIPRFSCWMKLQKVVAWLLRYRQYLLIKTDKARKEALPSGVITVSELRQARNCLIKIVQSSHFAQELQRVKASVLEARRPSNRTQNGSLRKLSSVLIDNILCVGERLIKVPVVDYLLTTKTPNNRQYEFMARRSANTCQVDFFNHISSAYDTRLCIILIYLHIRQASDKFPTACRTAVENVQRSFTKSLFPVSSTLPYSIRCLSLELDPLWLRRIRKYRPPHEVFIFRSSCQICQVACHQAVIIAACALKKELQLPDILSGRGKAGPVYSLVTSNKQTANCCWERQVAEANEVLAIIGSMGTGRKWPERLNMVKRQRDTRKDSQPFEGLLMRINNGKSREFRYSLAARCIIIRGF</sequence>
<reference evidence="2" key="1">
    <citation type="journal article" date="2011" name="Genome Biol.">
        <title>The draft genome of the carcinogenic human liver fluke Clonorchis sinensis.</title>
        <authorList>
            <person name="Wang X."/>
            <person name="Chen W."/>
            <person name="Huang Y."/>
            <person name="Sun J."/>
            <person name="Men J."/>
            <person name="Liu H."/>
            <person name="Luo F."/>
            <person name="Guo L."/>
            <person name="Lv X."/>
            <person name="Deng C."/>
            <person name="Zhou C."/>
            <person name="Fan Y."/>
            <person name="Li X."/>
            <person name="Huang L."/>
            <person name="Hu Y."/>
            <person name="Liang C."/>
            <person name="Hu X."/>
            <person name="Xu J."/>
            <person name="Yu X."/>
        </authorList>
    </citation>
    <scope>NUCLEOTIDE SEQUENCE [LARGE SCALE GENOMIC DNA]</scope>
    <source>
        <strain evidence="2">Henan</strain>
    </source>
</reference>
<dbReference type="PANTHER" id="PTHR47331">
    <property type="entry name" value="PHD-TYPE DOMAIN-CONTAINING PROTEIN"/>
    <property type="match status" value="1"/>
</dbReference>
<feature type="region of interest" description="Disordered" evidence="1">
    <location>
        <begin position="29"/>
        <end position="53"/>
    </location>
</feature>
<evidence type="ECO:0000313" key="3">
    <source>
        <dbReference type="Proteomes" id="UP000008909"/>
    </source>
</evidence>
<evidence type="ECO:0000256" key="1">
    <source>
        <dbReference type="SAM" id="MobiDB-lite"/>
    </source>
</evidence>
<proteinExistence type="predicted"/>
<protein>
    <submittedName>
        <fullName evidence="2">Uncharacterized protein</fullName>
    </submittedName>
</protein>
<dbReference type="PANTHER" id="PTHR47331:SF1">
    <property type="entry name" value="GAG-LIKE PROTEIN"/>
    <property type="match status" value="1"/>
</dbReference>
<reference key="2">
    <citation type="submission" date="2011-10" db="EMBL/GenBank/DDBJ databases">
        <title>The genome and transcriptome sequence of Clonorchis sinensis provide insights into the carcinogenic liver fluke.</title>
        <authorList>
            <person name="Wang X."/>
            <person name="Huang Y."/>
            <person name="Chen W."/>
            <person name="Liu H."/>
            <person name="Guo L."/>
            <person name="Chen Y."/>
            <person name="Luo F."/>
            <person name="Zhou W."/>
            <person name="Sun J."/>
            <person name="Mao Q."/>
            <person name="Liang P."/>
            <person name="Zhou C."/>
            <person name="Tian Y."/>
            <person name="Men J."/>
            <person name="Lv X."/>
            <person name="Huang L."/>
            <person name="Zhou J."/>
            <person name="Hu Y."/>
            <person name="Li R."/>
            <person name="Zhang F."/>
            <person name="Lei H."/>
            <person name="Li X."/>
            <person name="Hu X."/>
            <person name="Liang C."/>
            <person name="Xu J."/>
            <person name="Wu Z."/>
            <person name="Yu X."/>
        </authorList>
    </citation>
    <scope>NUCLEOTIDE SEQUENCE</scope>
    <source>
        <strain>Henan</strain>
    </source>
</reference>